<dbReference type="EMBL" id="KV878354">
    <property type="protein sequence ID" value="OJJ43097.1"/>
    <property type="molecule type" value="Genomic_DNA"/>
</dbReference>
<dbReference type="Proteomes" id="UP000184188">
    <property type="component" value="Unassembled WGS sequence"/>
</dbReference>
<dbReference type="RefSeq" id="XP_022577607.1">
    <property type="nucleotide sequence ID" value="XM_022721299.1"/>
</dbReference>
<dbReference type="OrthoDB" id="1727108at2759"/>
<evidence type="ECO:0000313" key="2">
    <source>
        <dbReference type="Proteomes" id="UP000184188"/>
    </source>
</evidence>
<protein>
    <submittedName>
        <fullName evidence="1">Uncharacterized protein</fullName>
    </submittedName>
</protein>
<sequence length="136" mass="15116">MQLDGRNWRIKNRYCFECHGDCPICGIPCCIFDTARSIIQHAESSTRAVDEASQVLELVDISGNMVRDETTFRFCSSGGGCERHVCTECSGICPEPLCQDIQCKCRSVNPNQAVCATGISSSMHKHKKHVVVICFR</sequence>
<dbReference type="AlphaFoldDB" id="A0A1L9S7G1"/>
<keyword evidence="2" id="KW-1185">Reference proteome</keyword>
<accession>A0A1L9S7G1</accession>
<proteinExistence type="predicted"/>
<name>A0A1L9S7G1_9EURO</name>
<dbReference type="VEuPathDB" id="FungiDB:ASPZODRAFT_1216561"/>
<evidence type="ECO:0000313" key="1">
    <source>
        <dbReference type="EMBL" id="OJJ43097.1"/>
    </source>
</evidence>
<gene>
    <name evidence="1" type="ORF">ASPZODRAFT_1216561</name>
</gene>
<reference evidence="2" key="1">
    <citation type="journal article" date="2017" name="Genome Biol.">
        <title>Comparative genomics reveals high biological diversity and specific adaptations in the industrially and medically important fungal genus Aspergillus.</title>
        <authorList>
            <person name="de Vries R.P."/>
            <person name="Riley R."/>
            <person name="Wiebenga A."/>
            <person name="Aguilar-Osorio G."/>
            <person name="Amillis S."/>
            <person name="Uchima C.A."/>
            <person name="Anderluh G."/>
            <person name="Asadollahi M."/>
            <person name="Askin M."/>
            <person name="Barry K."/>
            <person name="Battaglia E."/>
            <person name="Bayram O."/>
            <person name="Benocci T."/>
            <person name="Braus-Stromeyer S.A."/>
            <person name="Caldana C."/>
            <person name="Canovas D."/>
            <person name="Cerqueira G.C."/>
            <person name="Chen F."/>
            <person name="Chen W."/>
            <person name="Choi C."/>
            <person name="Clum A."/>
            <person name="Dos Santos R.A."/>
            <person name="Damasio A.R."/>
            <person name="Diallinas G."/>
            <person name="Emri T."/>
            <person name="Fekete E."/>
            <person name="Flipphi M."/>
            <person name="Freyberg S."/>
            <person name="Gallo A."/>
            <person name="Gournas C."/>
            <person name="Habgood R."/>
            <person name="Hainaut M."/>
            <person name="Harispe M.L."/>
            <person name="Henrissat B."/>
            <person name="Hilden K.S."/>
            <person name="Hope R."/>
            <person name="Hossain A."/>
            <person name="Karabika E."/>
            <person name="Karaffa L."/>
            <person name="Karanyi Z."/>
            <person name="Krasevec N."/>
            <person name="Kuo A."/>
            <person name="Kusch H."/>
            <person name="LaButti K."/>
            <person name="Lagendijk E.L."/>
            <person name="Lapidus A."/>
            <person name="Levasseur A."/>
            <person name="Lindquist E."/>
            <person name="Lipzen A."/>
            <person name="Logrieco A.F."/>
            <person name="MacCabe A."/>
            <person name="Maekelae M.R."/>
            <person name="Malavazi I."/>
            <person name="Melin P."/>
            <person name="Meyer V."/>
            <person name="Mielnichuk N."/>
            <person name="Miskei M."/>
            <person name="Molnar A.P."/>
            <person name="Mule G."/>
            <person name="Ngan C.Y."/>
            <person name="Orejas M."/>
            <person name="Orosz E."/>
            <person name="Ouedraogo J.P."/>
            <person name="Overkamp K.M."/>
            <person name="Park H.-S."/>
            <person name="Perrone G."/>
            <person name="Piumi F."/>
            <person name="Punt P.J."/>
            <person name="Ram A.F."/>
            <person name="Ramon A."/>
            <person name="Rauscher S."/>
            <person name="Record E."/>
            <person name="Riano-Pachon D.M."/>
            <person name="Robert V."/>
            <person name="Roehrig J."/>
            <person name="Ruller R."/>
            <person name="Salamov A."/>
            <person name="Salih N.S."/>
            <person name="Samson R.A."/>
            <person name="Sandor E."/>
            <person name="Sanguinetti M."/>
            <person name="Schuetze T."/>
            <person name="Sepcic K."/>
            <person name="Shelest E."/>
            <person name="Sherlock G."/>
            <person name="Sophianopoulou V."/>
            <person name="Squina F.M."/>
            <person name="Sun H."/>
            <person name="Susca A."/>
            <person name="Todd R.B."/>
            <person name="Tsang A."/>
            <person name="Unkles S.E."/>
            <person name="van de Wiele N."/>
            <person name="van Rossen-Uffink D."/>
            <person name="Oliveira J.V."/>
            <person name="Vesth T.C."/>
            <person name="Visser J."/>
            <person name="Yu J.-H."/>
            <person name="Zhou M."/>
            <person name="Andersen M.R."/>
            <person name="Archer D.B."/>
            <person name="Baker S.E."/>
            <person name="Benoit I."/>
            <person name="Brakhage A.A."/>
            <person name="Braus G.H."/>
            <person name="Fischer R."/>
            <person name="Frisvad J.C."/>
            <person name="Goldman G.H."/>
            <person name="Houbraken J."/>
            <person name="Oakley B."/>
            <person name="Pocsi I."/>
            <person name="Scazzocchio C."/>
            <person name="Seiboth B."/>
            <person name="vanKuyk P.A."/>
            <person name="Wortman J."/>
            <person name="Dyer P.S."/>
            <person name="Grigoriev I.V."/>
        </authorList>
    </citation>
    <scope>NUCLEOTIDE SEQUENCE [LARGE SCALE GENOMIC DNA]</scope>
    <source>
        <strain evidence="2">CBS 506.65</strain>
    </source>
</reference>
<dbReference type="GeneID" id="34607764"/>
<organism evidence="1 2">
    <name type="scientific">Penicilliopsis zonata CBS 506.65</name>
    <dbReference type="NCBI Taxonomy" id="1073090"/>
    <lineage>
        <taxon>Eukaryota</taxon>
        <taxon>Fungi</taxon>
        <taxon>Dikarya</taxon>
        <taxon>Ascomycota</taxon>
        <taxon>Pezizomycotina</taxon>
        <taxon>Eurotiomycetes</taxon>
        <taxon>Eurotiomycetidae</taxon>
        <taxon>Eurotiales</taxon>
        <taxon>Aspergillaceae</taxon>
        <taxon>Penicilliopsis</taxon>
    </lineage>
</organism>